<dbReference type="RefSeq" id="WP_313867139.1">
    <property type="nucleotide sequence ID" value="NZ_CP132507.1"/>
</dbReference>
<keyword evidence="1" id="KW-1133">Transmembrane helix</keyword>
<gene>
    <name evidence="4" type="ORF">RAN89_15470</name>
</gene>
<name>A0ABZ0AXW9_9BURK</name>
<feature type="transmembrane region" description="Helical" evidence="1">
    <location>
        <begin position="242"/>
        <end position="266"/>
    </location>
</feature>
<feature type="domain" description="GGDEF" evidence="3">
    <location>
        <begin position="539"/>
        <end position="673"/>
    </location>
</feature>
<evidence type="ECO:0000313" key="5">
    <source>
        <dbReference type="Proteomes" id="UP001302257"/>
    </source>
</evidence>
<feature type="transmembrane region" description="Helical" evidence="1">
    <location>
        <begin position="303"/>
        <end position="325"/>
    </location>
</feature>
<dbReference type="CDD" id="cd01948">
    <property type="entry name" value="EAL"/>
    <property type="match status" value="1"/>
</dbReference>
<dbReference type="InterPro" id="IPR001633">
    <property type="entry name" value="EAL_dom"/>
</dbReference>
<dbReference type="SUPFAM" id="SSF55073">
    <property type="entry name" value="Nucleotide cyclase"/>
    <property type="match status" value="1"/>
</dbReference>
<dbReference type="Pfam" id="PF00563">
    <property type="entry name" value="EAL"/>
    <property type="match status" value="1"/>
</dbReference>
<feature type="transmembrane region" description="Helical" evidence="1">
    <location>
        <begin position="12"/>
        <end position="32"/>
    </location>
</feature>
<dbReference type="InterPro" id="IPR043128">
    <property type="entry name" value="Rev_trsase/Diguanyl_cyclase"/>
</dbReference>
<dbReference type="Gene3D" id="3.30.70.270">
    <property type="match status" value="1"/>
</dbReference>
<dbReference type="Gene3D" id="3.30.450.20">
    <property type="entry name" value="PAS domain"/>
    <property type="match status" value="1"/>
</dbReference>
<organism evidence="4 5">
    <name type="scientific">Rhodoferax mekongensis</name>
    <dbReference type="NCBI Taxonomy" id="3068341"/>
    <lineage>
        <taxon>Bacteria</taxon>
        <taxon>Pseudomonadati</taxon>
        <taxon>Pseudomonadota</taxon>
        <taxon>Betaproteobacteria</taxon>
        <taxon>Burkholderiales</taxon>
        <taxon>Comamonadaceae</taxon>
        <taxon>Rhodoferax</taxon>
    </lineage>
</organism>
<dbReference type="InterPro" id="IPR000160">
    <property type="entry name" value="GGDEF_dom"/>
</dbReference>
<feature type="transmembrane region" description="Helical" evidence="1">
    <location>
        <begin position="278"/>
        <end position="297"/>
    </location>
</feature>
<dbReference type="InterPro" id="IPR029787">
    <property type="entry name" value="Nucleotide_cyclase"/>
</dbReference>
<feature type="domain" description="EAL" evidence="2">
    <location>
        <begin position="680"/>
        <end position="939"/>
    </location>
</feature>
<keyword evidence="5" id="KW-1185">Reference proteome</keyword>
<sequence>MQKLVGPLLERLTTFVFPVLLIGLAAVALLTHSGRFENNAGRQLELRVWEDSSPSGTSSAQLASAMLNAVSPSKLLETHLSARPFWIALSVYSDAPVIDFPSRHAMSLSCWDAESGVVLGTGNRSSTDGRMAISRAGFSLDLEGLATHSLLCKASFRGPAKISAEGWTHESLERSQFAHYRSGIMIESAIGILAVFMLLTAIVNRSRLYLTFVGWLLLNMRMAGISAGTDFEFFGYQIPADYLIAIRQFTVCSYFAITIVLFNLLFSKELRKFAFQQPLNILQVSALAALVLGPLLPFEVMLVGVWLGTAIGVAVIFCYLILILVGNHSRVAGWYVASMAVTLGASLNEVVAAALDQRALLVGLNSVSAAIASALLASAAVAEHMRTHRLQTLKAQQLLEAAYQDSPIGLFSVGDGVLISKMNPAFESLMRAELQSSHIRLSDFFDSVTVERIAALHLEKAGGTLELQTSVESEDGLTRRWFAIRASTVDGSIIECSLQDITERVSATERLEYLASHDPLTGCLNLRGLGLKAGAAQQRPVALAYFDLDRFKLINDLYGHTAGDLVLKQVAERMQRVLQPGDLLARIGGDEFVVVFYQGYMAECEIKCNTITTLIGSAPFQMESQSFALDVSAGLVGTEQFKNSELKDIVSAADTLCRMAKKRPHQRMVVMQSGDRFFQQHQDELDLINCLERGETPEGLFLVMQPEVSLSRPFDSLNFEMLVRLRKADGLIVPAGTIIEAAEAHGKTAIIDRWVVNTAIRWLEAHTHELRNTHFVGVNLSGGSLNDEQFTEELFALFKQHPVALEKICIEITETVAITDMRNMQRFIDRVRSMGGKVALDDFGAGYSSFGYLKGLSVDSLKLDGSLVRDAVRSQAGQAIIVSIAGLVRSLGMKSVGEFAEDLPTIKVLYEAGIDYAQGYGISKPVEGDQILAARSGADFVEDPEILAFLKQLQSQEEPSMRLFSDSAFSSIQ</sequence>
<evidence type="ECO:0000259" key="3">
    <source>
        <dbReference type="PROSITE" id="PS50887"/>
    </source>
</evidence>
<evidence type="ECO:0000256" key="1">
    <source>
        <dbReference type="SAM" id="Phobius"/>
    </source>
</evidence>
<protein>
    <submittedName>
        <fullName evidence="4">EAL domain-containing protein</fullName>
    </submittedName>
</protein>
<feature type="transmembrane region" description="Helical" evidence="1">
    <location>
        <begin position="332"/>
        <end position="355"/>
    </location>
</feature>
<dbReference type="SMART" id="SM00267">
    <property type="entry name" value="GGDEF"/>
    <property type="match status" value="1"/>
</dbReference>
<dbReference type="PANTHER" id="PTHR44757:SF2">
    <property type="entry name" value="BIOFILM ARCHITECTURE MAINTENANCE PROTEIN MBAA"/>
    <property type="match status" value="1"/>
</dbReference>
<dbReference type="Gene3D" id="3.20.20.450">
    <property type="entry name" value="EAL domain"/>
    <property type="match status" value="1"/>
</dbReference>
<keyword evidence="1" id="KW-0812">Transmembrane</keyword>
<dbReference type="PANTHER" id="PTHR44757">
    <property type="entry name" value="DIGUANYLATE CYCLASE DGCP"/>
    <property type="match status" value="1"/>
</dbReference>
<dbReference type="SMART" id="SM00052">
    <property type="entry name" value="EAL"/>
    <property type="match status" value="1"/>
</dbReference>
<dbReference type="Pfam" id="PF00990">
    <property type="entry name" value="GGDEF"/>
    <property type="match status" value="1"/>
</dbReference>
<dbReference type="PROSITE" id="PS50883">
    <property type="entry name" value="EAL"/>
    <property type="match status" value="1"/>
</dbReference>
<dbReference type="SUPFAM" id="SSF141868">
    <property type="entry name" value="EAL domain-like"/>
    <property type="match status" value="1"/>
</dbReference>
<dbReference type="NCBIfam" id="TIGR00254">
    <property type="entry name" value="GGDEF"/>
    <property type="match status" value="1"/>
</dbReference>
<accession>A0ABZ0AXW9</accession>
<dbReference type="InterPro" id="IPR035919">
    <property type="entry name" value="EAL_sf"/>
</dbReference>
<evidence type="ECO:0000313" key="4">
    <source>
        <dbReference type="EMBL" id="WNO04287.1"/>
    </source>
</evidence>
<dbReference type="Proteomes" id="UP001302257">
    <property type="component" value="Chromosome"/>
</dbReference>
<evidence type="ECO:0000259" key="2">
    <source>
        <dbReference type="PROSITE" id="PS50883"/>
    </source>
</evidence>
<dbReference type="EMBL" id="CP132507">
    <property type="protein sequence ID" value="WNO04287.1"/>
    <property type="molecule type" value="Genomic_DNA"/>
</dbReference>
<feature type="transmembrane region" description="Helical" evidence="1">
    <location>
        <begin position="184"/>
        <end position="203"/>
    </location>
</feature>
<keyword evidence="1" id="KW-0472">Membrane</keyword>
<proteinExistence type="predicted"/>
<dbReference type="InterPro" id="IPR052155">
    <property type="entry name" value="Biofilm_reg_signaling"/>
</dbReference>
<dbReference type="CDD" id="cd01949">
    <property type="entry name" value="GGDEF"/>
    <property type="match status" value="1"/>
</dbReference>
<reference evidence="4 5" key="1">
    <citation type="submission" date="2023-08" db="EMBL/GenBank/DDBJ databases">
        <title>Rhodoferax potami sp. nov. and Rhodoferax mekongensis sp. nov., isolated from the Mekong River in Thailand.</title>
        <authorList>
            <person name="Kitikhun S."/>
            <person name="Charoenyingcharoen P."/>
            <person name="Siriarchawattana P."/>
            <person name="Likhitrattanapisal S."/>
            <person name="Nilsakha T."/>
            <person name="Chanpet A."/>
            <person name="Rattanawaree P."/>
            <person name="Ingsriswang S."/>
        </authorList>
    </citation>
    <scope>NUCLEOTIDE SEQUENCE [LARGE SCALE GENOMIC DNA]</scope>
    <source>
        <strain evidence="4 5">TBRC 17307</strain>
    </source>
</reference>
<dbReference type="PROSITE" id="PS50887">
    <property type="entry name" value="GGDEF"/>
    <property type="match status" value="1"/>
</dbReference>